<evidence type="ECO:0000313" key="2">
    <source>
        <dbReference type="EMBL" id="KNX38093.1"/>
    </source>
</evidence>
<accession>A0A0L6CKQ3</accession>
<dbReference type="EMBL" id="LAIR01000002">
    <property type="protein sequence ID" value="KNX38093.1"/>
    <property type="molecule type" value="Genomic_DNA"/>
</dbReference>
<dbReference type="RefSeq" id="WP_050670511.1">
    <property type="nucleotide sequence ID" value="NZ_LAIR01000002.1"/>
</dbReference>
<reference evidence="3" key="1">
    <citation type="submission" date="2015-03" db="EMBL/GenBank/DDBJ databases">
        <title>Luteipulveratus halotolerans sp. nov., a novel actinobacterium (Dermacoccaceae) from Sarawak, Malaysia.</title>
        <authorList>
            <person name="Juboi H."/>
            <person name="Basik A."/>
            <person name="Shamsul S.S."/>
            <person name="Arnold P."/>
            <person name="Schmitt E.K."/>
            <person name="Sanglier J.-J."/>
            <person name="Yeo T."/>
        </authorList>
    </citation>
    <scope>NUCLEOTIDE SEQUENCE [LARGE SCALE GENOMIC DNA]</scope>
    <source>
        <strain evidence="3">C296001</strain>
    </source>
</reference>
<feature type="region of interest" description="Disordered" evidence="1">
    <location>
        <begin position="145"/>
        <end position="197"/>
    </location>
</feature>
<evidence type="ECO:0008006" key="4">
    <source>
        <dbReference type="Google" id="ProtNLM"/>
    </source>
</evidence>
<feature type="compositionally biased region" description="Basic and acidic residues" evidence="1">
    <location>
        <begin position="47"/>
        <end position="72"/>
    </location>
</feature>
<name>A0A0L6CKQ3_9MICO</name>
<gene>
    <name evidence="2" type="ORF">VV01_14615</name>
</gene>
<keyword evidence="3" id="KW-1185">Reference proteome</keyword>
<dbReference type="PATRIC" id="fig|1631356.3.peg.2882"/>
<feature type="region of interest" description="Disordered" evidence="1">
    <location>
        <begin position="1"/>
        <end position="72"/>
    </location>
</feature>
<organism evidence="2 3">
    <name type="scientific">Luteipulveratus halotolerans</name>
    <dbReference type="NCBI Taxonomy" id="1631356"/>
    <lineage>
        <taxon>Bacteria</taxon>
        <taxon>Bacillati</taxon>
        <taxon>Actinomycetota</taxon>
        <taxon>Actinomycetes</taxon>
        <taxon>Micrococcales</taxon>
        <taxon>Dermacoccaceae</taxon>
        <taxon>Luteipulveratus</taxon>
    </lineage>
</organism>
<proteinExistence type="predicted"/>
<dbReference type="AlphaFoldDB" id="A0A0L6CKQ3"/>
<evidence type="ECO:0000313" key="3">
    <source>
        <dbReference type="Proteomes" id="UP000037397"/>
    </source>
</evidence>
<dbReference type="STRING" id="1631356.VV01_14615"/>
<protein>
    <recommendedName>
        <fullName evidence="4">Scaffolding protein</fullName>
    </recommendedName>
</protein>
<comment type="caution">
    <text evidence="2">The sequence shown here is derived from an EMBL/GenBank/DDBJ whole genome shotgun (WGS) entry which is preliminary data.</text>
</comment>
<evidence type="ECO:0000256" key="1">
    <source>
        <dbReference type="SAM" id="MobiDB-lite"/>
    </source>
</evidence>
<dbReference type="Proteomes" id="UP000037397">
    <property type="component" value="Unassembled WGS sequence"/>
</dbReference>
<sequence length="197" mass="21346">MHRTSKRTRNAAMGFGPLFNTDGEQGGGTPPAPKPSDTPAAKADEDEAKKQDDEPDYKDRFEAQRQVNRDLETKLNSMRDGFKAALGIEDKEKVSTDDLVSKLQTQLDSLTHTSVVNDVARRHKITDDDDLALLSDIKDQAAMEKLAARLAPSGDTQDSGKPRTPRPDPSQGQGSGSGTRATSVAQVMADRTARKAQ</sequence>